<proteinExistence type="predicted"/>
<accession>A0A134APE7</accession>
<evidence type="ECO:0000313" key="1">
    <source>
        <dbReference type="EMBL" id="KXB69576.1"/>
    </source>
</evidence>
<organism evidence="1 2">
    <name type="scientific">Leptotrichia wadei</name>
    <dbReference type="NCBI Taxonomy" id="157687"/>
    <lineage>
        <taxon>Bacteria</taxon>
        <taxon>Fusobacteriati</taxon>
        <taxon>Fusobacteriota</taxon>
        <taxon>Fusobacteriia</taxon>
        <taxon>Fusobacteriales</taxon>
        <taxon>Leptotrichiaceae</taxon>
        <taxon>Leptotrichia</taxon>
    </lineage>
</organism>
<name>A0A134APE7_9FUSO</name>
<dbReference type="EMBL" id="LSDD01000021">
    <property type="protein sequence ID" value="KXB69576.1"/>
    <property type="molecule type" value="Genomic_DNA"/>
</dbReference>
<keyword evidence="2" id="KW-1185">Reference proteome</keyword>
<protein>
    <submittedName>
        <fullName evidence="1">Uncharacterized protein</fullName>
    </submittedName>
</protein>
<dbReference type="AlphaFoldDB" id="A0A134APE7"/>
<sequence>MPKKQQKITKISQKNAILMSEKISVTPINKEFSQKYGLK</sequence>
<dbReference type="PATRIC" id="fig|157687.3.peg.319"/>
<dbReference type="Proteomes" id="UP000070483">
    <property type="component" value="Unassembled WGS sequence"/>
</dbReference>
<gene>
    <name evidence="1" type="ORF">HMPREF3180_00315</name>
</gene>
<evidence type="ECO:0000313" key="2">
    <source>
        <dbReference type="Proteomes" id="UP000070483"/>
    </source>
</evidence>
<reference evidence="2" key="1">
    <citation type="submission" date="2016-01" db="EMBL/GenBank/DDBJ databases">
        <authorList>
            <person name="Mitreva M."/>
            <person name="Pepin K.H."/>
            <person name="Mihindukulasuriya K.A."/>
            <person name="Fulton R."/>
            <person name="Fronick C."/>
            <person name="O'Laughlin M."/>
            <person name="Miner T."/>
            <person name="Herter B."/>
            <person name="Rosa B.A."/>
            <person name="Cordes M."/>
            <person name="Tomlinson C."/>
            <person name="Wollam A."/>
            <person name="Palsikar V.B."/>
            <person name="Mardis E.R."/>
            <person name="Wilson R.K."/>
        </authorList>
    </citation>
    <scope>NUCLEOTIDE SEQUENCE [LARGE SCALE GENOMIC DNA]</scope>
    <source>
        <strain evidence="2">KA00185</strain>
    </source>
</reference>
<comment type="caution">
    <text evidence="1">The sequence shown here is derived from an EMBL/GenBank/DDBJ whole genome shotgun (WGS) entry which is preliminary data.</text>
</comment>